<organism evidence="1">
    <name type="scientific">Mesocestoides corti</name>
    <name type="common">Flatworm</name>
    <dbReference type="NCBI Taxonomy" id="53468"/>
    <lineage>
        <taxon>Eukaryota</taxon>
        <taxon>Metazoa</taxon>
        <taxon>Spiralia</taxon>
        <taxon>Lophotrochozoa</taxon>
        <taxon>Platyhelminthes</taxon>
        <taxon>Cestoda</taxon>
        <taxon>Eucestoda</taxon>
        <taxon>Cyclophyllidea</taxon>
        <taxon>Mesocestoididae</taxon>
        <taxon>Mesocestoides</taxon>
    </lineage>
</organism>
<accession>A0A5K3F5W0</accession>
<name>A0A5K3F5W0_MESCO</name>
<dbReference type="WBParaSite" id="MCU_005709-RA">
    <property type="protein sequence ID" value="MCU_005709-RA"/>
    <property type="gene ID" value="MCU_005709"/>
</dbReference>
<evidence type="ECO:0000313" key="1">
    <source>
        <dbReference type="WBParaSite" id="MCU_005709-RA"/>
    </source>
</evidence>
<reference evidence="1" key="1">
    <citation type="submission" date="2019-11" db="UniProtKB">
        <authorList>
            <consortium name="WormBaseParasite"/>
        </authorList>
    </citation>
    <scope>IDENTIFICATION</scope>
</reference>
<sequence length="126" mass="13759">MKKTGKAEPTLLTIISQNLTSGAIQPSPPRWLPPSLFTSHTCLFLVGSGSSSQAIRKHKDRRLAEVGVIQDVCTLIRCLASRNQSRSPPEVGIRNSIWVCEFETIHFVLASTPATSKNKLALAYKG</sequence>
<proteinExistence type="predicted"/>
<protein>
    <submittedName>
        <fullName evidence="1">Uncharacterized protein</fullName>
    </submittedName>
</protein>
<dbReference type="AlphaFoldDB" id="A0A5K3F5W0"/>